<reference evidence="1 2" key="1">
    <citation type="submission" date="2021-03" db="EMBL/GenBank/DDBJ databases">
        <title>Muricauda lutimaris sp. nov. and Muricauda ruestringensis sp. nov, two marine members of the Flavobacteriaceae isolated from deep sea sediments of Western Pacific.</title>
        <authorList>
            <person name="Zhao S."/>
            <person name="Liu R."/>
        </authorList>
    </citation>
    <scope>NUCLEOTIDE SEQUENCE [LARGE SCALE GENOMIC DNA]</scope>
    <source>
        <strain evidence="1 2">BC31-1-A7</strain>
    </source>
</reference>
<accession>A0ABS3GBT1</accession>
<evidence type="ECO:0000313" key="1">
    <source>
        <dbReference type="EMBL" id="MBO0356052.1"/>
    </source>
</evidence>
<protein>
    <recommendedName>
        <fullName evidence="3">DUF1330 domain-containing protein</fullName>
    </recommendedName>
</protein>
<dbReference type="EMBL" id="JAFLNL010000015">
    <property type="protein sequence ID" value="MBO0356052.1"/>
    <property type="molecule type" value="Genomic_DNA"/>
</dbReference>
<organism evidence="1 2">
    <name type="scientific">Flagellimonas aurea</name>
    <dbReference type="NCBI Taxonomy" id="2915619"/>
    <lineage>
        <taxon>Bacteria</taxon>
        <taxon>Pseudomonadati</taxon>
        <taxon>Bacteroidota</taxon>
        <taxon>Flavobacteriia</taxon>
        <taxon>Flavobacteriales</taxon>
        <taxon>Flavobacteriaceae</taxon>
        <taxon>Flagellimonas</taxon>
    </lineage>
</organism>
<dbReference type="RefSeq" id="WP_207036643.1">
    <property type="nucleotide sequence ID" value="NZ_JAFLNL010000015.1"/>
</dbReference>
<comment type="caution">
    <text evidence="1">The sequence shown here is derived from an EMBL/GenBank/DDBJ whole genome shotgun (WGS) entry which is preliminary data.</text>
</comment>
<gene>
    <name evidence="1" type="ORF">J0656_18685</name>
</gene>
<dbReference type="Gene3D" id="3.30.70.100">
    <property type="match status" value="1"/>
</dbReference>
<evidence type="ECO:0008006" key="3">
    <source>
        <dbReference type="Google" id="ProtNLM"/>
    </source>
</evidence>
<keyword evidence="2" id="KW-1185">Reference proteome</keyword>
<proteinExistence type="predicted"/>
<dbReference type="Proteomes" id="UP000664044">
    <property type="component" value="Unassembled WGS sequence"/>
</dbReference>
<name>A0ABS3GBT1_9FLAO</name>
<evidence type="ECO:0000313" key="2">
    <source>
        <dbReference type="Proteomes" id="UP000664044"/>
    </source>
</evidence>
<sequence>MIYLTQLIFVKEGKEAVFHQFEEIAIPIMADYNGKVVYRIRPGKESFVSYEEEQPYEIHFISFELEQDFKNFLKDPRREEFMYLKEEAIKSTFLVKGTKI</sequence>